<feature type="compositionally biased region" description="Basic and acidic residues" evidence="6">
    <location>
        <begin position="22"/>
        <end position="33"/>
    </location>
</feature>
<dbReference type="CDD" id="cd01851">
    <property type="entry name" value="GBP"/>
    <property type="match status" value="1"/>
</dbReference>
<keyword evidence="5" id="KW-0175">Coiled coil</keyword>
<organism evidence="8 9">
    <name type="scientific">Myotis brandtii</name>
    <name type="common">Brandt's bat</name>
    <dbReference type="NCBI Taxonomy" id="109478"/>
    <lineage>
        <taxon>Eukaryota</taxon>
        <taxon>Metazoa</taxon>
        <taxon>Chordata</taxon>
        <taxon>Craniata</taxon>
        <taxon>Vertebrata</taxon>
        <taxon>Euteleostomi</taxon>
        <taxon>Mammalia</taxon>
        <taxon>Eutheria</taxon>
        <taxon>Laurasiatheria</taxon>
        <taxon>Chiroptera</taxon>
        <taxon>Yangochiroptera</taxon>
        <taxon>Vespertilionidae</taxon>
        <taxon>Myotis</taxon>
    </lineage>
</organism>
<dbReference type="Proteomes" id="UP000052978">
    <property type="component" value="Unassembled WGS sequence"/>
</dbReference>
<evidence type="ECO:0000256" key="1">
    <source>
        <dbReference type="ARBA" id="ARBA00022741"/>
    </source>
</evidence>
<feature type="coiled-coil region" evidence="5">
    <location>
        <begin position="561"/>
        <end position="588"/>
    </location>
</feature>
<gene>
    <name evidence="8" type="ORF">D623_10001568</name>
</gene>
<keyword evidence="3" id="KW-0342">GTP-binding</keyword>
<dbReference type="SUPFAM" id="SSF48340">
    <property type="entry name" value="Interferon-induced guanylate-binding protein 1 (GBP1), C-terminal domain"/>
    <property type="match status" value="1"/>
</dbReference>
<dbReference type="Gene3D" id="1.20.1000.10">
    <property type="entry name" value="Guanylate-binding protein, C-terminal domain"/>
    <property type="match status" value="1"/>
</dbReference>
<evidence type="ECO:0000256" key="4">
    <source>
        <dbReference type="PROSITE-ProRule" id="PRU01052"/>
    </source>
</evidence>
<dbReference type="PANTHER" id="PTHR10751">
    <property type="entry name" value="GUANYLATE BINDING PROTEIN"/>
    <property type="match status" value="1"/>
</dbReference>
<dbReference type="InterPro" id="IPR036543">
    <property type="entry name" value="Guanylate-bd_C_sf"/>
</dbReference>
<keyword evidence="9" id="KW-1185">Reference proteome</keyword>
<evidence type="ECO:0000313" key="8">
    <source>
        <dbReference type="EMBL" id="EPQ03536.1"/>
    </source>
</evidence>
<evidence type="ECO:0000256" key="5">
    <source>
        <dbReference type="SAM" id="Coils"/>
    </source>
</evidence>
<name>S7MHW6_MYOBR</name>
<dbReference type="PROSITE" id="PS51715">
    <property type="entry name" value="G_GB1_RHD3"/>
    <property type="match status" value="1"/>
</dbReference>
<reference evidence="8 9" key="1">
    <citation type="journal article" date="2013" name="Nat. Commun.">
        <title>Genome analysis reveals insights into physiology and longevity of the Brandt's bat Myotis brandtii.</title>
        <authorList>
            <person name="Seim I."/>
            <person name="Fang X."/>
            <person name="Xiong Z."/>
            <person name="Lobanov A.V."/>
            <person name="Huang Z."/>
            <person name="Ma S."/>
            <person name="Feng Y."/>
            <person name="Turanov A.A."/>
            <person name="Zhu Y."/>
            <person name="Lenz T.L."/>
            <person name="Gerashchenko M.V."/>
            <person name="Fan D."/>
            <person name="Hee Yim S."/>
            <person name="Yao X."/>
            <person name="Jordan D."/>
            <person name="Xiong Y."/>
            <person name="Ma Y."/>
            <person name="Lyapunov A.N."/>
            <person name="Chen G."/>
            <person name="Kulakova O.I."/>
            <person name="Sun Y."/>
            <person name="Lee S.G."/>
            <person name="Bronson R.T."/>
            <person name="Moskalev A.A."/>
            <person name="Sunyaev S.R."/>
            <person name="Zhang G."/>
            <person name="Krogh A."/>
            <person name="Wang J."/>
            <person name="Gladyshev V.N."/>
        </authorList>
    </citation>
    <scope>NUCLEOTIDE SEQUENCE [LARGE SCALE GENOMIC DNA]</scope>
</reference>
<evidence type="ECO:0000256" key="2">
    <source>
        <dbReference type="ARBA" id="ARBA00022801"/>
    </source>
</evidence>
<dbReference type="Pfam" id="PF02841">
    <property type="entry name" value="GBP_C"/>
    <property type="match status" value="1"/>
</dbReference>
<dbReference type="InterPro" id="IPR015894">
    <property type="entry name" value="Guanylate-bd_N"/>
</dbReference>
<dbReference type="InterPro" id="IPR027417">
    <property type="entry name" value="P-loop_NTPase"/>
</dbReference>
<comment type="similarity">
    <text evidence="4">Belongs to the TRAFAC class dynamin-like GTPase superfamily. GB1/RHD3 GTPase family.</text>
</comment>
<dbReference type="GO" id="GO:0003924">
    <property type="term" value="F:GTPase activity"/>
    <property type="evidence" value="ECO:0007669"/>
    <property type="project" value="InterPro"/>
</dbReference>
<protein>
    <submittedName>
        <fullName evidence="8">Interferon-induced guanylate-binding protein 1</fullName>
    </submittedName>
</protein>
<accession>S7MHW6</accession>
<evidence type="ECO:0000313" key="9">
    <source>
        <dbReference type="Proteomes" id="UP000052978"/>
    </source>
</evidence>
<dbReference type="SUPFAM" id="SSF52540">
    <property type="entry name" value="P-loop containing nucleoside triphosphate hydrolases"/>
    <property type="match status" value="1"/>
</dbReference>
<dbReference type="Pfam" id="PF02263">
    <property type="entry name" value="GBP"/>
    <property type="match status" value="2"/>
</dbReference>
<feature type="domain" description="GB1/RHD3-type G" evidence="7">
    <location>
        <begin position="174"/>
        <end position="377"/>
    </location>
</feature>
<evidence type="ECO:0000256" key="6">
    <source>
        <dbReference type="SAM" id="MobiDB-lite"/>
    </source>
</evidence>
<dbReference type="InterPro" id="IPR030386">
    <property type="entry name" value="G_GB1_RHD3_dom"/>
</dbReference>
<dbReference type="InterPro" id="IPR003191">
    <property type="entry name" value="Guanylate-bd/ATL_C"/>
</dbReference>
<keyword evidence="1" id="KW-0547">Nucleotide-binding</keyword>
<dbReference type="EMBL" id="KE161382">
    <property type="protein sequence ID" value="EPQ03536.1"/>
    <property type="molecule type" value="Genomic_DNA"/>
</dbReference>
<dbReference type="AlphaFoldDB" id="S7MHW6"/>
<sequence>MIGKPGAGKVAPWNRGAALPVARDHDRDCDRKARPQARRHPRTQEPPCLRTMIVIGKPGAGKVAPRDPGGHQRGLQPKQRSSYEGEGWGQKELQELFWPETEDCRRSEEQSLKAPATAKTVSRAKMKAVARVKIRDTLDMASDIHMPDPVCLIENTNTQLVVNPEALKILSAITQPVVVVAIVGLCHTGKSYLMNKLAGQKKGFSLGFMVEFYTKGIWMWCVRHPKKPNCTLVLLDTEGLGDVQKGDNQNDSWIFALAILLSSTFVYNSMGTINQQAMDQLQYPFCELEVDGQPISADEYLQNSLKLKPGTSHKDKNFNQPRLCIQKFFPMKKCFIFDQPTHWQKIGLLKTMHDYELDPKFVQQAADFCSYIFSNSKVKTLSGGIQVNGPRLETMVLTYVNAINKEDFSCMENAVLALAQIENSAAVEKAMTHYEQLIGEKVQLPEDFQEQQELFMASRKEAIEVFIKNSFNDVDHLFQRKLQAQIEERQDNIIQENQKKLLDYKSYINHIIKEDKNKVAYSKPGDYKLLFEAIVKLTEHLPGPYEDIPREEILQIYLRHRDSVMNEILQTDQNLTEKEKEIEGEEQVKRLDSLNSF</sequence>
<dbReference type="GO" id="GO:0005525">
    <property type="term" value="F:GTP binding"/>
    <property type="evidence" value="ECO:0007669"/>
    <property type="project" value="UniProtKB-KW"/>
</dbReference>
<keyword evidence="2" id="KW-0378">Hydrolase</keyword>
<evidence type="ECO:0000256" key="3">
    <source>
        <dbReference type="ARBA" id="ARBA00023134"/>
    </source>
</evidence>
<feature type="region of interest" description="Disordered" evidence="6">
    <location>
        <begin position="1"/>
        <end position="87"/>
    </location>
</feature>
<dbReference type="Gene3D" id="3.40.50.300">
    <property type="entry name" value="P-loop containing nucleotide triphosphate hydrolases"/>
    <property type="match status" value="2"/>
</dbReference>
<proteinExistence type="inferred from homology"/>
<evidence type="ECO:0000259" key="7">
    <source>
        <dbReference type="PROSITE" id="PS51715"/>
    </source>
</evidence>